<evidence type="ECO:0000259" key="4">
    <source>
        <dbReference type="PROSITE" id="PS50021"/>
    </source>
</evidence>
<name>A0A1G4M9A2_LACFM</name>
<dbReference type="SUPFAM" id="SSF47576">
    <property type="entry name" value="Calponin-homology domain, CH-domain"/>
    <property type="match status" value="1"/>
</dbReference>
<dbReference type="InterPro" id="IPR000048">
    <property type="entry name" value="IQ_motif_EF-hand-BS"/>
</dbReference>
<dbReference type="PROSITE" id="PS50021">
    <property type="entry name" value="CH"/>
    <property type="match status" value="1"/>
</dbReference>
<dbReference type="PANTHER" id="PTHR14149">
    <property type="entry name" value="RAS GTPASE-ACTIVATING PROTEIN WITH IQ MOTIF"/>
    <property type="match status" value="1"/>
</dbReference>
<evidence type="ECO:0000313" key="5">
    <source>
        <dbReference type="EMBL" id="SCW00400.1"/>
    </source>
</evidence>
<dbReference type="GO" id="GO:0005096">
    <property type="term" value="F:GTPase activator activity"/>
    <property type="evidence" value="ECO:0007669"/>
    <property type="project" value="TreeGrafter"/>
</dbReference>
<accession>A0A1G4M9A2</accession>
<dbReference type="OrthoDB" id="775356at2759"/>
<dbReference type="Proteomes" id="UP000190831">
    <property type="component" value="Chromosome C"/>
</dbReference>
<evidence type="ECO:0000256" key="1">
    <source>
        <dbReference type="SAM" id="Coils"/>
    </source>
</evidence>
<evidence type="ECO:0000256" key="2">
    <source>
        <dbReference type="SAM" id="MobiDB-lite"/>
    </source>
</evidence>
<feature type="domain" description="Ras-GAP" evidence="3">
    <location>
        <begin position="896"/>
        <end position="1086"/>
    </location>
</feature>
<dbReference type="PROSITE" id="PS50018">
    <property type="entry name" value="RAS_GTPASE_ACTIV_2"/>
    <property type="match status" value="1"/>
</dbReference>
<reference evidence="5 6" key="1">
    <citation type="submission" date="2016-03" db="EMBL/GenBank/DDBJ databases">
        <authorList>
            <person name="Devillers H."/>
        </authorList>
    </citation>
    <scope>NUCLEOTIDE SEQUENCE [LARGE SCALE GENOMIC DNA]</scope>
    <source>
        <strain evidence="5">CBS 6772</strain>
    </source>
</reference>
<dbReference type="GO" id="GO:0007010">
    <property type="term" value="P:cytoskeleton organization"/>
    <property type="evidence" value="ECO:0007669"/>
    <property type="project" value="UniProtKB-ARBA"/>
</dbReference>
<dbReference type="OMA" id="KGVLVHW"/>
<dbReference type="Pfam" id="PF00307">
    <property type="entry name" value="CH"/>
    <property type="match status" value="1"/>
</dbReference>
<proteinExistence type="predicted"/>
<dbReference type="CDD" id="cd12206">
    <property type="entry name" value="RasGAP_IQGAP_related"/>
    <property type="match status" value="1"/>
</dbReference>
<dbReference type="InterPro" id="IPR001715">
    <property type="entry name" value="CH_dom"/>
</dbReference>
<dbReference type="Gene3D" id="1.10.506.10">
    <property type="entry name" value="GTPase Activation - p120gap, domain 1"/>
    <property type="match status" value="1"/>
</dbReference>
<dbReference type="CDD" id="cd21206">
    <property type="entry name" value="CH_IQGAP"/>
    <property type="match status" value="1"/>
</dbReference>
<dbReference type="InterPro" id="IPR001936">
    <property type="entry name" value="RasGAP_dom"/>
</dbReference>
<dbReference type="Gene3D" id="1.10.418.10">
    <property type="entry name" value="Calponin-like domain"/>
    <property type="match status" value="1"/>
</dbReference>
<dbReference type="PANTHER" id="PTHR14149:SF14">
    <property type="entry name" value="CALPONIN-HOMOLOGY (CH) DOMAIN-CONTAINING PROTEIN"/>
    <property type="match status" value="1"/>
</dbReference>
<dbReference type="InterPro" id="IPR000593">
    <property type="entry name" value="RasGAP_C"/>
</dbReference>
<keyword evidence="1" id="KW-0175">Coiled coil</keyword>
<protein>
    <submittedName>
        <fullName evidence="5">LAFE_0C03356g1_1</fullName>
    </submittedName>
</protein>
<organism evidence="5 6">
    <name type="scientific">Lachancea fermentati</name>
    <name type="common">Zygosaccharomyces fermentati</name>
    <dbReference type="NCBI Taxonomy" id="4955"/>
    <lineage>
        <taxon>Eukaryota</taxon>
        <taxon>Fungi</taxon>
        <taxon>Dikarya</taxon>
        <taxon>Ascomycota</taxon>
        <taxon>Saccharomycotina</taxon>
        <taxon>Saccharomycetes</taxon>
        <taxon>Saccharomycetales</taxon>
        <taxon>Saccharomycetaceae</taxon>
        <taxon>Lachancea</taxon>
    </lineage>
</organism>
<dbReference type="Pfam" id="PF03836">
    <property type="entry name" value="RasGAP_C"/>
    <property type="match status" value="1"/>
</dbReference>
<dbReference type="PROSITE" id="PS50096">
    <property type="entry name" value="IQ"/>
    <property type="match status" value="1"/>
</dbReference>
<gene>
    <name evidence="5" type="ORF">LAFE_0C03356G</name>
</gene>
<evidence type="ECO:0000259" key="3">
    <source>
        <dbReference type="PROSITE" id="PS50018"/>
    </source>
</evidence>
<evidence type="ECO:0000313" key="6">
    <source>
        <dbReference type="Proteomes" id="UP000190831"/>
    </source>
</evidence>
<dbReference type="Pfam" id="PF00612">
    <property type="entry name" value="IQ"/>
    <property type="match status" value="1"/>
</dbReference>
<feature type="coiled-coil region" evidence="1">
    <location>
        <begin position="1341"/>
        <end position="1375"/>
    </location>
</feature>
<dbReference type="GO" id="GO:0005938">
    <property type="term" value="C:cell cortex"/>
    <property type="evidence" value="ECO:0007669"/>
    <property type="project" value="TreeGrafter"/>
</dbReference>
<dbReference type="Pfam" id="PF00616">
    <property type="entry name" value="RasGAP"/>
    <property type="match status" value="1"/>
</dbReference>
<dbReference type="InterPro" id="IPR036872">
    <property type="entry name" value="CH_dom_sf"/>
</dbReference>
<sequence>MTSLSGSPMRSKNSFINRYMANLENSDTKLQPTSPSRINSVNNSPITKLNIQISDLSDDKENISYMTPKRTKTEGPVLGQNLQRTSSLSPSKTLCSSSSLMNLPKNSSPSQLFDVSTLSRKDAKYYEFLCRITEAKNWMEEIIGEQLPSEIDLVAGNAMRDGVILAKLTQKMNPGLVKKIVPPGNSLQYTHTQNINSFFALVENVGVPDNFRFELTDLYDKKDIAKVFETIHALANIINKKWPGRISEIQNLSGLISPSPENIKICQRKLPAIHDFRSFKSEYSPSASPSKPSSQGLIDDFTSETVILDKQATTIEKNEKVGPNLVSPPEIPQTPTKEDVPNLSFPHVLNTSLIDIRRLPDRSSPSRTPIDLSLTQIPQLDFNHIYSPSKSFSYYSPTISRHLSYKTDEFNFYSRRRFEQDDDSDHYDTFRYTKISYSPMRKRRMAEVDFLDAVTEIQAICRGVNCRFDLLLKERKLALIVNLLPLFQARLRGNLMKKSISAKLKSLESEALYPQISKFQSLVKGVRVRRRLFNIKIGLLKVELSLFNVQNLCRGIATNRKYKQVLTNYNITNPLFQTLQAYAKGKLLRMIINSKCNTIASYSQEIIMIQAFARGFILRKNRQSKLNLINKEGASLVNLQSVLRAKIFRKKKAELDLELEHFEPNRRAFLAILRGTYGRLGINSLVTAVRDSKDPVVSFQALTKGVLTRYSLELIADYVESSEIAEFQCLCKGFLQRRNLEVMQAYYERNASDVIKIQSHFRSAQMRWAYLEFMSSGNPSLWSVRRFVHLVNELHVSHESESKLEDLKSLIDQSNKDFDKKQSKVDLFKSKINLLRENHFQISLNLSDADDTLALESDATGTLSVFEKLFYLLQTDTFYWKALFRVEPSFSLKYVTKSFLSTNGMMGRRENVFFIKLISDLIAADIEERHDIKSFLVNDQVCVWSELVHYYLLHQIPELMVELFQPVLDYITRPDIDFEAVPSNIYRNLHPERPEVTSSEAIEDMETKSKFINNLTCMWGAVELVSEALSRNYSRIPEDIKYLCTKAYKAVADRSSEESDALLAISRILIEEFVCYFFENPTKFGVQKLGLASAGKVSIFIESLITVFSFDDFQGYMTPLNQYVDQIRGDIAISLKSMLTSPEFENHCDKLIYFDMSQGIRPLLNIPKQYLLDIVNKLQCCSESFPHDDEIHVLFKLLKKGDCQSKIMKDKRNIIILKLNPSAYKLSSSDDRVSSIYNEVKRGLSYMMQIEDIETNLYDLLTSSVIPSDEPVFQNFLKSSAAIRSDPLFKGLKSLTYFDLKEHVLERSYELKQMGALNIDDHCQGLLNDIANTIKSRKFVVKSITNEVDVAEATLKKLDAKNRSLQNQLQLLEKSVMQSVKTVQRSNNYLPMKKNGFGTKLKDAYRKVHNKSSGSSNCLSLDWSARRLYELEVLVDITGENLGKVAVKFFGSSGPKFPEVYFKISTSDGEMFGVEMIDERKNDKKFKGNNIDSFTFRKLLEILAHNQHAQLTFFSAQAKFNAYHLFQLIIGMFYKR</sequence>
<feature type="domain" description="Calponin-homology (CH)" evidence="4">
    <location>
        <begin position="129"/>
        <end position="242"/>
    </location>
</feature>
<dbReference type="SUPFAM" id="SSF48350">
    <property type="entry name" value="GTPase activation domain, GAP"/>
    <property type="match status" value="1"/>
</dbReference>
<feature type="region of interest" description="Disordered" evidence="2">
    <location>
        <begin position="321"/>
        <end position="342"/>
    </location>
</feature>
<dbReference type="EMBL" id="LT598485">
    <property type="protein sequence ID" value="SCW00400.1"/>
    <property type="molecule type" value="Genomic_DNA"/>
</dbReference>
<dbReference type="SMART" id="SM00033">
    <property type="entry name" value="CH"/>
    <property type="match status" value="1"/>
</dbReference>
<dbReference type="InterPro" id="IPR008936">
    <property type="entry name" value="Rho_GTPase_activation_prot"/>
</dbReference>
<dbReference type="STRING" id="4955.A0A1G4M9A2"/>
<keyword evidence="6" id="KW-1185">Reference proteome</keyword>